<dbReference type="PANTHER" id="PTHR48103:SF2">
    <property type="entry name" value="MIDASIN"/>
    <property type="match status" value="1"/>
</dbReference>
<dbReference type="InterPro" id="IPR048617">
    <property type="entry name" value="MDN1_AAA_lid_4"/>
</dbReference>
<dbReference type="Pfam" id="PF17865">
    <property type="entry name" value="AAA_lid_5"/>
    <property type="match status" value="1"/>
</dbReference>
<evidence type="ECO:0000256" key="9">
    <source>
        <dbReference type="ARBA" id="ARBA00023242"/>
    </source>
</evidence>
<feature type="compositionally biased region" description="Basic and acidic residues" evidence="11">
    <location>
        <begin position="4567"/>
        <end position="4581"/>
    </location>
</feature>
<gene>
    <name evidence="13" type="ORF">EST38_g4234</name>
</gene>
<dbReference type="PANTHER" id="PTHR48103">
    <property type="entry name" value="MIDASIN-RELATED"/>
    <property type="match status" value="1"/>
</dbReference>
<evidence type="ECO:0000256" key="6">
    <source>
        <dbReference type="ARBA" id="ARBA00022741"/>
    </source>
</evidence>
<dbReference type="GO" id="GO:0030687">
    <property type="term" value="C:preribosome, large subunit precursor"/>
    <property type="evidence" value="ECO:0007669"/>
    <property type="project" value="TreeGrafter"/>
</dbReference>
<dbReference type="GO" id="GO:0016887">
    <property type="term" value="F:ATP hydrolysis activity"/>
    <property type="evidence" value="ECO:0007669"/>
    <property type="project" value="InterPro"/>
</dbReference>
<evidence type="ECO:0000313" key="14">
    <source>
        <dbReference type="Proteomes" id="UP000290288"/>
    </source>
</evidence>
<organism evidence="13 14">
    <name type="scientific">Candolleomyces aberdarensis</name>
    <dbReference type="NCBI Taxonomy" id="2316362"/>
    <lineage>
        <taxon>Eukaryota</taxon>
        <taxon>Fungi</taxon>
        <taxon>Dikarya</taxon>
        <taxon>Basidiomycota</taxon>
        <taxon>Agaricomycotina</taxon>
        <taxon>Agaricomycetes</taxon>
        <taxon>Agaricomycetidae</taxon>
        <taxon>Agaricales</taxon>
        <taxon>Agaricineae</taxon>
        <taxon>Psathyrellaceae</taxon>
        <taxon>Candolleomyces</taxon>
    </lineage>
</organism>
<dbReference type="Pfam" id="PF17867">
    <property type="entry name" value="AAA_lid_7"/>
    <property type="match status" value="3"/>
</dbReference>
<name>A0A4Q2DQA9_9AGAR</name>
<keyword evidence="8 10" id="KW-0143">Chaperone</keyword>
<feature type="region of interest" description="Disordered" evidence="11">
    <location>
        <begin position="536"/>
        <end position="555"/>
    </location>
</feature>
<evidence type="ECO:0000256" key="4">
    <source>
        <dbReference type="ARBA" id="ARBA00017143"/>
    </source>
</evidence>
<feature type="compositionally biased region" description="Basic and acidic residues" evidence="11">
    <location>
        <begin position="4514"/>
        <end position="4524"/>
    </location>
</feature>
<dbReference type="SUPFAM" id="SSF52540">
    <property type="entry name" value="P-loop containing nucleoside triphosphate hydrolases"/>
    <property type="match status" value="6"/>
</dbReference>
<feature type="compositionally biased region" description="Basic and acidic residues" evidence="11">
    <location>
        <begin position="4156"/>
        <end position="4166"/>
    </location>
</feature>
<feature type="compositionally biased region" description="Polar residues" evidence="11">
    <location>
        <begin position="4469"/>
        <end position="4479"/>
    </location>
</feature>
<feature type="compositionally biased region" description="Acidic residues" evidence="11">
    <location>
        <begin position="4167"/>
        <end position="4210"/>
    </location>
</feature>
<keyword evidence="6 10" id="KW-0547">Nucleotide-binding</keyword>
<dbReference type="PROSITE" id="PS00675">
    <property type="entry name" value="SIGMA54_INTERACT_1"/>
    <property type="match status" value="2"/>
</dbReference>
<feature type="compositionally biased region" description="Acidic residues" evidence="11">
    <location>
        <begin position="4108"/>
        <end position="4118"/>
    </location>
</feature>
<feature type="region of interest" description="Disordered" evidence="11">
    <location>
        <begin position="4606"/>
        <end position="4655"/>
    </location>
</feature>
<dbReference type="Gene3D" id="3.40.50.410">
    <property type="entry name" value="von Willebrand factor, type A domain"/>
    <property type="match status" value="1"/>
</dbReference>
<dbReference type="Gene3D" id="3.40.50.300">
    <property type="entry name" value="P-loop containing nucleotide triphosphate hydrolases"/>
    <property type="match status" value="6"/>
</dbReference>
<feature type="compositionally biased region" description="Basic and acidic residues" evidence="11">
    <location>
        <begin position="4216"/>
        <end position="4234"/>
    </location>
</feature>
<dbReference type="SUPFAM" id="SSF53300">
    <property type="entry name" value="vWA-like"/>
    <property type="match status" value="1"/>
</dbReference>
<comment type="subcellular location">
    <subcellularLocation>
        <location evidence="1">Nucleus</location>
        <location evidence="1">Nucleolus</location>
    </subcellularLocation>
    <subcellularLocation>
        <location evidence="2">Nucleus</location>
        <location evidence="2">Nucleoplasm</location>
    </subcellularLocation>
</comment>
<comment type="caution">
    <text evidence="13">The sequence shown here is derived from an EMBL/GenBank/DDBJ whole genome shotgun (WGS) entry which is preliminary data.</text>
</comment>
<dbReference type="InterPro" id="IPR002035">
    <property type="entry name" value="VWF_A"/>
</dbReference>
<feature type="compositionally biased region" description="Basic and acidic residues" evidence="11">
    <location>
        <begin position="4539"/>
        <end position="4553"/>
    </location>
</feature>
<dbReference type="CDD" id="cd00009">
    <property type="entry name" value="AAA"/>
    <property type="match status" value="1"/>
</dbReference>
<feature type="compositionally biased region" description="Basic and acidic residues" evidence="11">
    <location>
        <begin position="4447"/>
        <end position="4460"/>
    </location>
</feature>
<evidence type="ECO:0000256" key="5">
    <source>
        <dbReference type="ARBA" id="ARBA00022553"/>
    </source>
</evidence>
<dbReference type="OrthoDB" id="5186at2759"/>
<dbReference type="GO" id="GO:0005654">
    <property type="term" value="C:nucleoplasm"/>
    <property type="evidence" value="ECO:0007669"/>
    <property type="project" value="UniProtKB-SubCell"/>
</dbReference>
<proteinExistence type="inferred from homology"/>
<evidence type="ECO:0000256" key="7">
    <source>
        <dbReference type="ARBA" id="ARBA00022840"/>
    </source>
</evidence>
<feature type="compositionally biased region" description="Acidic residues" evidence="11">
    <location>
        <begin position="4418"/>
        <end position="4428"/>
    </location>
</feature>
<dbReference type="InterPro" id="IPR027417">
    <property type="entry name" value="P-loop_NTPase"/>
</dbReference>
<dbReference type="GO" id="GO:0000055">
    <property type="term" value="P:ribosomal large subunit export from nucleus"/>
    <property type="evidence" value="ECO:0007669"/>
    <property type="project" value="TreeGrafter"/>
</dbReference>
<evidence type="ECO:0000313" key="13">
    <source>
        <dbReference type="EMBL" id="RXW21601.1"/>
    </source>
</evidence>
<feature type="compositionally biased region" description="Basic and acidic residues" evidence="11">
    <location>
        <begin position="4243"/>
        <end position="4266"/>
    </location>
</feature>
<evidence type="ECO:0000256" key="1">
    <source>
        <dbReference type="ARBA" id="ARBA00004604"/>
    </source>
</evidence>
<dbReference type="PROSITE" id="PS50234">
    <property type="entry name" value="VWFA"/>
    <property type="match status" value="1"/>
</dbReference>
<dbReference type="GO" id="GO:0005524">
    <property type="term" value="F:ATP binding"/>
    <property type="evidence" value="ECO:0007669"/>
    <property type="project" value="UniProtKB-KW"/>
</dbReference>
<accession>A0A4Q2DQA9</accession>
<protein>
    <recommendedName>
        <fullName evidence="4 10">Midasin</fullName>
    </recommendedName>
</protein>
<dbReference type="InterPro" id="IPR041190">
    <property type="entry name" value="Midasin_AAA_lid_5"/>
</dbReference>
<evidence type="ECO:0000259" key="12">
    <source>
        <dbReference type="PROSITE" id="PS50234"/>
    </source>
</evidence>
<evidence type="ECO:0000256" key="10">
    <source>
        <dbReference type="PIRNR" id="PIRNR010340"/>
    </source>
</evidence>
<dbReference type="Pfam" id="PF07728">
    <property type="entry name" value="AAA_5"/>
    <property type="match status" value="8"/>
</dbReference>
<feature type="region of interest" description="Disordered" evidence="11">
    <location>
        <begin position="4102"/>
        <end position="4591"/>
    </location>
</feature>
<dbReference type="PIRSF" id="PIRSF010340">
    <property type="entry name" value="Midasin"/>
    <property type="match status" value="1"/>
</dbReference>
<keyword evidence="9 10" id="KW-0539">Nucleus</keyword>
<feature type="domain" description="VWFA" evidence="12">
    <location>
        <begin position="4754"/>
        <end position="4976"/>
    </location>
</feature>
<dbReference type="InterPro" id="IPR012099">
    <property type="entry name" value="Midasin"/>
</dbReference>
<dbReference type="Proteomes" id="UP000290288">
    <property type="component" value="Unassembled WGS sequence"/>
</dbReference>
<dbReference type="FunFam" id="3.40.50.300:FF:000142">
    <property type="entry name" value="Midasin"/>
    <property type="match status" value="1"/>
</dbReference>
<comment type="function">
    <text evidence="10">Nuclear chaperone required for maturation and nuclear export of pre-60S ribosome subunits.</text>
</comment>
<reference evidence="13 14" key="1">
    <citation type="submission" date="2019-01" db="EMBL/GenBank/DDBJ databases">
        <title>Draft genome sequence of Psathyrella aberdarensis IHI B618.</title>
        <authorList>
            <person name="Buettner E."/>
            <person name="Kellner H."/>
        </authorList>
    </citation>
    <scope>NUCLEOTIDE SEQUENCE [LARGE SCALE GENOMIC DNA]</scope>
    <source>
        <strain evidence="13 14">IHI B618</strain>
    </source>
</reference>
<dbReference type="GO" id="GO:0005730">
    <property type="term" value="C:nucleolus"/>
    <property type="evidence" value="ECO:0007669"/>
    <property type="project" value="UniProtKB-SubCell"/>
</dbReference>
<evidence type="ECO:0000256" key="11">
    <source>
        <dbReference type="SAM" id="MobiDB-lite"/>
    </source>
</evidence>
<keyword evidence="14" id="KW-1185">Reference proteome</keyword>
<feature type="compositionally biased region" description="Acidic residues" evidence="11">
    <location>
        <begin position="4140"/>
        <end position="4155"/>
    </location>
</feature>
<feature type="compositionally biased region" description="Acidic residues" evidence="11">
    <location>
        <begin position="4315"/>
        <end position="4361"/>
    </location>
</feature>
<keyword evidence="7 10" id="KW-0067">ATP-binding</keyword>
<dbReference type="STRING" id="2316362.A0A4Q2DQA9"/>
<feature type="compositionally biased region" description="Acidic residues" evidence="11">
    <location>
        <begin position="4274"/>
        <end position="4299"/>
    </location>
</feature>
<dbReference type="EMBL" id="SDEE01000101">
    <property type="protein sequence ID" value="RXW21601.1"/>
    <property type="molecule type" value="Genomic_DNA"/>
</dbReference>
<evidence type="ECO:0000256" key="2">
    <source>
        <dbReference type="ARBA" id="ARBA00004642"/>
    </source>
</evidence>
<dbReference type="InterPro" id="IPR003593">
    <property type="entry name" value="AAA+_ATPase"/>
</dbReference>
<feature type="compositionally biased region" description="Low complexity" evidence="11">
    <location>
        <begin position="4434"/>
        <end position="4445"/>
    </location>
</feature>
<dbReference type="Pfam" id="PF21108">
    <property type="entry name" value="MDN1_4th"/>
    <property type="match status" value="1"/>
</dbReference>
<feature type="compositionally biased region" description="Acidic residues" evidence="11">
    <location>
        <begin position="4582"/>
        <end position="4591"/>
    </location>
</feature>
<dbReference type="InterPro" id="IPR011704">
    <property type="entry name" value="ATPase_dyneun-rel_AAA"/>
</dbReference>
<feature type="compositionally biased region" description="Acidic residues" evidence="11">
    <location>
        <begin position="4399"/>
        <end position="4410"/>
    </location>
</feature>
<evidence type="ECO:0000256" key="3">
    <source>
        <dbReference type="ARBA" id="ARBA00007188"/>
    </source>
</evidence>
<dbReference type="FunFam" id="3.40.50.300:FF:000712">
    <property type="entry name" value="Midasin"/>
    <property type="match status" value="1"/>
</dbReference>
<dbReference type="InterPro" id="IPR025662">
    <property type="entry name" value="Sigma_54_int_dom_ATP-bd_1"/>
</dbReference>
<sequence length="4979" mass="554356">MAHDTATPFNPLAINLRRQTQHLASLIPPGTPCIAKLQSASSTQEFLSILSQLLSDPAYTQIIATLFRPVLIELCARWLDEGSEDNLVALSLLIEVHEELFPVLSHLLQNFFPNGPLAFLSESNPPSSVDASRIHRLLLSYYRILQANRQLPGQLQWPLAPLSQLIWTEGVDNGVRLLAIRCYAIQAEMGEVESEKLEQQLLGAMGEADCPLEYGMNVDGTRKFVDGWIMEPVEIQRVREERGRLVTEKVDFYAREEGDPSYFMQNSDLSASIENVEGVLLLKSSKMQGHSPHYIPIPTSNAALCRLAHHISLRLPTLLTSAPSAGKALLLNHIATILHPGTKSQIVTLHLADTSLDARALLGSYLSSATQPGTFEWKEGVLVRAMREGKWIVLEDVDRGSNEVLGTLKPLVESLRAGKWIGGRASIQVPGRGEVIAHEDFLIFATRSVPLTPSRKFPSPTFFSAHKFYEITLSSPSLDELNTIISTRFPRLAGNTAKAIIHMWNSLNTQRPTSSREFGLQDLMKFSRRIEKLLPPTSNTMDIDTEQPTLSSVSPNPALKEDIYLEARDVFFGAGTMTAASRAAMDVVASIVGEHLGLDPDRCQWLTERRTPDFQVETDANGSTTGLRISRTYLPSRKVQSTPFAPSSRPFALHRPAVCLLSRIASAVSHEEPVLLTGETGTGKTSVVTHLASTLRRPLVSLNLSQQTESSDLIGGLKPVDARIPGSLLQERFSELFGATFSRKKNEKFETSVRKAVNEGKWKRVVGLWKESVKMAQERYKAKQQGATSQDLDREAEAAVPRKRRKVEGGPLIKALRSGDWILLDEINLASPETLECISSLLHGPTASITLTEHGELEPVPRHPKFRLFACMNPATDVGKKDLPPNIRSKFTEIDVPPPDADKDTLLSIIEKYIGPHAVSDKGAIMNVAEFYLAVKDLAEKRLLADGSNHRPHFSMRTLARALTFAADIASTYSLRRAIWEGCLMAFTMVLDSPSAELVMTLAHKHLLAGVRNPRSMLTREPNPPQNVDDYVKFGPFYLAKGPLPQESMEHYIMTPSVETKLKDLARIILTRRFPVLIEGPTSAGKTSSIEYLAKRTGHEFIRINNHEHTDIQEYIGSYVSDPTTGKLVFKDGLLVQALRKGSWIVLDELNLAPTDVLEALNRLLDDNRELVIPETHEVVRPHPHFMLFATQNPPGLYAGRKILSRAFRNRFLEVQFEDVPQAELEVILCERCRIAPSYGKKIVEVFRQLQKRRQSSRVFESKQGFVTLRDLFRWAGRDAVGYQELAENGYMLLAERTRREEDKVAVKEVIETVMKVRIDESSLYDLRRYEADLAQFLGCSLPPTNIIWTKAMQRLFILLSRALKFNEPVLLVGETGSGKTSVCQVFADAVNRRLHGLSCHQNTETADIIGGLRPLRNRQALTAETIQEAASLLHQLGLVGSDEFEPQVIQQVLEQALKSSDLDPSARAMLEGVRTKLVRSQSIFEWRDGPLIEAMRTGEVFLLDEISLAEDSVLERLNSVLEPDRTIVLAERGGSGEESPVIQADEEFRLVATMNPGGDYGKKELSPALRNRFTEIWVPQVDDRHDLQLISDSMWVSKDLHSFTGPMLDFIEWLCARIGDHSILTLRDILAWITFVNSMHNSPRCSLGSNEVFHHGAHMTYLDGLSSLPQLSGYSRDAISKIRTEAMEKLQTLAPLDPSSTDVDEPHQSEDFVKLGPFSLKVGEHEPKPHLFTLSAPTTQDNAMRLVRACQVSKPILLEGSPGVGKTSLVVALANIAGQHLHRINLSDQTDLVDLFGSDLPVEGGRPGEFAWRDGEFLQALQLGHWVLLDEMNLAPQAVLEGLNAVLDHRGSVFIPELGRSFNCHPSFRIFAAQNPLSQGGGRKGLPKSFVNRFTKVYVEELTANDYLLVCRHLFPDIEDSVLQAMITFNSNLNQEVVVKKIFARDGFPWEFNLRDVIRWGSLMSTQTHRQPTAYLNTVYFQRFRTQKDRELAQHISDSAFFSSPKENARTPARTPALTLTSSRLELGHLSLPRHDFASVKRGGRLLQRNLKTLETLGDCISQSWLSIVVGSRNSGKTELIRSMACLAGNEVQEISVNSATDTMDILGSFEQVDVRGQVTELLDKTSAMLYDLFRTYNGSRASSTSQKLCQELQSIRTTVAAGTFSGQLQRVRDLFSDLAEKEDAPQHRLASLQSRLEELLAGETSTGRFEWVDGPLVSALKSGHWILLDGANLCNPSVLDRLNSLCENNGRLVLSERGFVNGHVEVIVPHKDFRLFMTVDPQHGELSRAMRNRGIEITLTGGENQYDHAALQDHLRLPPLAFSQSGPHCTVEKFDAVRRGYPFLTVEEPIPSSALGVVQCSCRCPGLLDQTTSLSFAAPFPQIASIPVILRTNIPTLLPLIRRHDVYSQNKLSSSIPSWGQMMETLSDANFSSDLAILHDMANPEDQSSSVTRIAKPLDFYLVSNGLQSRDREDGLSPHHLALLNYLDLVSCRFLSDFDESTSTPANQLTEKHAAIVRETQIISGLIKDIVRDVTGEFLTDPHGRSPDARMACTFFSLALNLVQVVQTVPFDFSRAHAISRWFLDLLDNISPAFARLSSSIQGLKQMLSLTKGLGLTEVWDSFYSSIPEDFASNLQRFSSLSRCLANEPKFEAVRHQILDTMSVGLLPLEGDSLSKYAELKSNLDSLFSTIVETAAEATTPTDHSFDPTALALELLIISDRDVEKSAKAMQRYIHLGCRDEEVPLAHLVPYQRLTWSGHPNPDGGRGFLFASISWLEAVWKLNERSSISPEIGPGFLRKPIYLLDTLKSCSTDSVPLSQLAKFTKHVGLQKERMHLECDSLRSRSEMLEVFFLKNLELCPLKDRVPFLLQSNNKHFKDSVGQYLQPLVDESPSSGLAWIALGRMLLSLTVPNIPIDPASIRNADFNRLTRDKDVLCAQVTLHQFIEKLQTGDETNELVRYLHSQLEGVHEALRRTRHLPERHDIPRLHQFWNEVGQFLDMVLNPSKTEALVGSLGGGDGKNALQEEVLQESLSSFYQRLDSHYQDFSDLTLIIKLAIQYCRLGLRLLASSSPTSNEPQDQLMLQLVSYPRVNSVSRVLESVENIDALGANAFSGILLGVAAVAIRSGAGVDSQNWIPVLDELYQRARGLWAVYRAKERDALAASSSLYRRSNIDHSAMTDGEIEEHEFLALFPSFEDIMEEASSSQTGRTAPSLFASEDQASMLCDLHLSIMVPRRTGSRADAESVFNELRKQTLQSLLGALAEHGPATLDHVSLPFRFSLLQEKLGSLEGTSYLLGASSSQRPNFYLDINIAEVKRAIPVLAGLLARLESLQLEWPDQEVLRHLSEVCTKVLDMDSHSPVAKVLSALEQLLLRTEDWEIYANRENTLRVHREALIALIVEWRRLELSGWQTLLESEVRQCRRGGAKWWFQLYDAAVRGVLNAATEEEQGQSNRVTDYLRELVSLLVDFMTSSSLGEFQHRLELLASFSAYSTSLMFAMGGMQRRALERVHILLSSTHQYFDQFSEAISARLAAERVPLEKEIRDFIKLASWKDINVLALKQSAQRSHHQLYKIVRKFRDVLKQPISSQIVPQFVSTPQQVLSHLIPEEASISARLPPPADLPSTVGYLARLKKTFVKFEGLIHEQIKPRVSSVPSQRAEEVATEIISSCQRLASMTVPAGIEEKEKRSKFLKSVQSQKRKAWSDLLKELKIAGFSHHLKPELLDRNTDLLWISEQPLLPKNQSPALVDKIEEYFCRLRGCLPALRAASTSHHDDINSRDLSKGVAVVEYLFNTTIELRASLAYSTSTANKLVDTLQRLKSIDISKVLFYKDDLGGYLARSHACLCQTSKMLQELISSIRTLHLARASGTALSNIHDQAVKRLDECHVLQGQISNTSRIITGSGFSILQEGEQKALQECSTFVSSLEGDFKRWADQQSQIAHLLLPAYEWMCARSADLGTVPLPRTNISSPATSHDTTQAFINAMLVIAQSSASLCDQMSQESVDQDENDRYLARPIDFVRRMNQVLNPVTVHSQLTEILSRVSDPETAKEVIPRIRPFLEVYLNLVQDQLAVQARLVKSLFKLDYVLCSVVHTIATQGFCKPPEETGDGGGDEAAENSSGGVGLGEGTGKENVSKEIEDESQVEGLQGDEAEAQPREEGKDEKDDALEMTEDFGGELEDVPDDESDGGSASDEENDDPEERMEDLDPLDPNAVDEKIWGGEDSGPEGKDSDDQTNQDNSKGQDRKSEVVAKEGKDRQSGKENEDQPSAPEDTMDGTEGEGEQQEQEMGPEMEDETEPNANGAPMDDHVPEGDVLDLPDDMDLGEEENREDVDMDDLEGDLGEVENEEVQMSEEMEDHEGPDGKSQPETGENPVEEEDAHLGEEEQPDLTAQTGDDEKPDEADSEENELTGKADISDGDGVVDPEETAGGVDQSTSSGQAGASRRGGERGADSEDKTVNDQGFMENDQAQSEPQPSESDTKGTAAADGQKGANVAETEFKQIPNPLRSLGDALKEIQQRFEEIMDSQDIETPQPKTGDVDSKSRQLEYLRPEDDDTEMQALGPAEQHDAAKLSDLRMADGDEEDGSDAPMDLDLEITEATPETSAFEPPTLNQQPSHSKQPDVEGAILQQPSKHSELSNALPSDGVPKADTEQAELDQAVEAQLRNWRVADYPPEGAEALWRSYESLTHDLAYTLCEQLRLILEPTLATRLKGDYRTGKRLNMKKVISYIASDYTKDKIWLRRTKPSQREYQVLIAIDDSRSMAESHSIHLAYETLALIGKALNRLESGDISVVKFGEAVDVVHGFNDGPFTDHAGAKVVDAFRFNQKATNMLSLLETSLSVLETARERRGAGSSSAADLWQLEIIISDGMCQDHEKLRTVLRRAEEKRIMVVFIILDSLHTSPKAGEAPNADAGKRSILNMDKAEFKNVDGRMELQLQKYLDSFPFEYYVVLRDVEALPDVLSSTLKQFFERISEQ</sequence>
<dbReference type="InterPro" id="IPR036465">
    <property type="entry name" value="vWFA_dom_sf"/>
</dbReference>
<comment type="similarity">
    <text evidence="3 10">Belongs to the midasin family.</text>
</comment>
<evidence type="ECO:0000256" key="8">
    <source>
        <dbReference type="ARBA" id="ARBA00023186"/>
    </source>
</evidence>
<dbReference type="GO" id="GO:0000027">
    <property type="term" value="P:ribosomal large subunit assembly"/>
    <property type="evidence" value="ECO:0007669"/>
    <property type="project" value="InterPro"/>
</dbReference>
<keyword evidence="5" id="KW-0597">Phosphoprotein</keyword>
<feature type="compositionally biased region" description="Polar residues" evidence="11">
    <location>
        <begin position="4631"/>
        <end position="4643"/>
    </location>
</feature>
<dbReference type="SMART" id="SM00382">
    <property type="entry name" value="AAA"/>
    <property type="match status" value="4"/>
</dbReference>
<dbReference type="InterPro" id="IPR040848">
    <property type="entry name" value="AAA_lid_7"/>
</dbReference>
<feature type="region of interest" description="Disordered" evidence="11">
    <location>
        <begin position="782"/>
        <end position="803"/>
    </location>
</feature>
<dbReference type="FunFam" id="3.40.50.300:FF:001368">
    <property type="entry name" value="Midasin"/>
    <property type="match status" value="1"/>
</dbReference>